<proteinExistence type="predicted"/>
<dbReference type="EMBL" id="LAZR01022526">
    <property type="protein sequence ID" value="KKL81559.1"/>
    <property type="molecule type" value="Genomic_DNA"/>
</dbReference>
<gene>
    <name evidence="1" type="ORF">LCGC14_1993530</name>
</gene>
<reference evidence="1" key="1">
    <citation type="journal article" date="2015" name="Nature">
        <title>Complex archaea that bridge the gap between prokaryotes and eukaryotes.</title>
        <authorList>
            <person name="Spang A."/>
            <person name="Saw J.H."/>
            <person name="Jorgensen S.L."/>
            <person name="Zaremba-Niedzwiedzka K."/>
            <person name="Martijn J."/>
            <person name="Lind A.E."/>
            <person name="van Eijk R."/>
            <person name="Schleper C."/>
            <person name="Guy L."/>
            <person name="Ettema T.J."/>
        </authorList>
    </citation>
    <scope>NUCLEOTIDE SEQUENCE</scope>
</reference>
<accession>A0A0F9F547</accession>
<protein>
    <submittedName>
        <fullName evidence="1">Uncharacterized protein</fullName>
    </submittedName>
</protein>
<comment type="caution">
    <text evidence="1">The sequence shown here is derived from an EMBL/GenBank/DDBJ whole genome shotgun (WGS) entry which is preliminary data.</text>
</comment>
<dbReference type="Gene3D" id="3.40.190.10">
    <property type="entry name" value="Periplasmic binding protein-like II"/>
    <property type="match status" value="1"/>
</dbReference>
<organism evidence="1">
    <name type="scientific">marine sediment metagenome</name>
    <dbReference type="NCBI Taxonomy" id="412755"/>
    <lineage>
        <taxon>unclassified sequences</taxon>
        <taxon>metagenomes</taxon>
        <taxon>ecological metagenomes</taxon>
    </lineage>
</organism>
<sequence length="61" mass="6759">MGYSNPDLEITWDVATDLIIKGDIIFNIMGDWANGEFFVANSTYEDDYGTIAVPGTDDMYG</sequence>
<dbReference type="AlphaFoldDB" id="A0A0F9F547"/>
<evidence type="ECO:0000313" key="1">
    <source>
        <dbReference type="EMBL" id="KKL81559.1"/>
    </source>
</evidence>
<feature type="non-terminal residue" evidence="1">
    <location>
        <position position="61"/>
    </location>
</feature>
<name>A0A0F9F547_9ZZZZ</name>